<protein>
    <submittedName>
        <fullName evidence="1">Uncharacterized protein</fullName>
    </submittedName>
</protein>
<reference evidence="1 2" key="1">
    <citation type="submission" date="2021-01" db="EMBL/GenBank/DDBJ databases">
        <title>Identification of strong promoters based on the transcriptome of Brevibacillus choshinensis.</title>
        <authorList>
            <person name="Yao D."/>
            <person name="Zhang K."/>
            <person name="Wu J."/>
        </authorList>
    </citation>
    <scope>NUCLEOTIDE SEQUENCE [LARGE SCALE GENOMIC DNA]</scope>
    <source>
        <strain evidence="1 2">HPD31-SP3</strain>
    </source>
</reference>
<proteinExistence type="predicted"/>
<keyword evidence="2" id="KW-1185">Reference proteome</keyword>
<name>A0ABX7FHH7_BRECH</name>
<sequence length="122" mass="14107">MKIKYEIKVIELSNGIRTLSVSLPKQMDAVSDFLHSDVQWEGDSNRILNLIDKVLNGFSNYEIAQGNACRIEIKKDNTKVVNFLYENLEEHERVESNIETQDLRSLVVEWGKNLLNLKNNNN</sequence>
<dbReference type="EMBL" id="CP069127">
    <property type="protein sequence ID" value="QRG65228.1"/>
    <property type="molecule type" value="Genomic_DNA"/>
</dbReference>
<evidence type="ECO:0000313" key="1">
    <source>
        <dbReference type="EMBL" id="QRG65228.1"/>
    </source>
</evidence>
<dbReference type="Proteomes" id="UP000596248">
    <property type="component" value="Chromosome"/>
</dbReference>
<organism evidence="1 2">
    <name type="scientific">Brevibacillus choshinensis</name>
    <dbReference type="NCBI Taxonomy" id="54911"/>
    <lineage>
        <taxon>Bacteria</taxon>
        <taxon>Bacillati</taxon>
        <taxon>Bacillota</taxon>
        <taxon>Bacilli</taxon>
        <taxon>Bacillales</taxon>
        <taxon>Paenibacillaceae</taxon>
        <taxon>Brevibacillus</taxon>
    </lineage>
</organism>
<dbReference type="RefSeq" id="WP_203254746.1">
    <property type="nucleotide sequence ID" value="NZ_CP069127.1"/>
</dbReference>
<gene>
    <name evidence="1" type="ORF">JNE38_16420</name>
</gene>
<evidence type="ECO:0000313" key="2">
    <source>
        <dbReference type="Proteomes" id="UP000596248"/>
    </source>
</evidence>
<accession>A0ABX7FHH7</accession>